<sequence>MRHARAAQLRVTTAVTTVLILAAATACGGGGTSSSSAHGGKGSTVGIAMPTKTSLRWIVDGQAMVKQFGAKGYKTDLRYANNDIDTQVSQIHKMIAQGDKLLIISAIDGEALGEVLLEARDAGVKVIAYDRLILASNDVSYYASFDNFKVGQLQAEYIVDKLGLKNGKGPFNIELFAGSPDDNNTQYFYNGSMSILQKYIDKKQLVIGSGQKRITQVNTLRWDPGIAQARMKDILATSYGSQHVDAVLSPYDGITRGIIAALKADGYGTPAKPLPVITGQDAEAASVKLILSGEQSETVYKDNRKLARVAVQMGDAILTGGKPEINDTKQYDNGNKIVPAYLLPPVSVDKTNYKRELIDTGYLTPADLK</sequence>
<dbReference type="EMBL" id="SUMC01000013">
    <property type="protein sequence ID" value="TKA10517.1"/>
    <property type="molecule type" value="Genomic_DNA"/>
</dbReference>
<dbReference type="Pfam" id="PF13407">
    <property type="entry name" value="Peripla_BP_4"/>
    <property type="match status" value="1"/>
</dbReference>
<feature type="chain" id="PRO_5039453889" evidence="3">
    <location>
        <begin position="29"/>
        <end position="369"/>
    </location>
</feature>
<organism evidence="5 6">
    <name type="scientific">Actinacidiphila oryziradicis</name>
    <dbReference type="NCBI Taxonomy" id="2571141"/>
    <lineage>
        <taxon>Bacteria</taxon>
        <taxon>Bacillati</taxon>
        <taxon>Actinomycetota</taxon>
        <taxon>Actinomycetes</taxon>
        <taxon>Kitasatosporales</taxon>
        <taxon>Streptomycetaceae</taxon>
        <taxon>Actinacidiphila</taxon>
    </lineage>
</organism>
<dbReference type="Proteomes" id="UP000305778">
    <property type="component" value="Unassembled WGS sequence"/>
</dbReference>
<dbReference type="RefSeq" id="WP_136724588.1">
    <property type="nucleotide sequence ID" value="NZ_SUMC01000013.1"/>
</dbReference>
<dbReference type="InterPro" id="IPR049784">
    <property type="entry name" value="ChvE-like"/>
</dbReference>
<dbReference type="SUPFAM" id="SSF53822">
    <property type="entry name" value="Periplasmic binding protein-like I"/>
    <property type="match status" value="1"/>
</dbReference>
<accession>A0A4U0SQU1</accession>
<dbReference type="PROSITE" id="PS51257">
    <property type="entry name" value="PROKAR_LIPOPROTEIN"/>
    <property type="match status" value="1"/>
</dbReference>
<dbReference type="OrthoDB" id="9773673at2"/>
<dbReference type="GO" id="GO:0030246">
    <property type="term" value="F:carbohydrate binding"/>
    <property type="evidence" value="ECO:0007669"/>
    <property type="project" value="TreeGrafter"/>
</dbReference>
<feature type="domain" description="Periplasmic binding protein" evidence="4">
    <location>
        <begin position="46"/>
        <end position="321"/>
    </location>
</feature>
<evidence type="ECO:0000256" key="3">
    <source>
        <dbReference type="SAM" id="SignalP"/>
    </source>
</evidence>
<gene>
    <name evidence="5" type="ORF">FCI23_16130</name>
</gene>
<evidence type="ECO:0000256" key="2">
    <source>
        <dbReference type="ARBA" id="ARBA00022729"/>
    </source>
</evidence>
<dbReference type="NCBIfam" id="NF040907">
    <property type="entry name" value="ChvE"/>
    <property type="match status" value="1"/>
</dbReference>
<dbReference type="GO" id="GO:0030288">
    <property type="term" value="C:outer membrane-bounded periplasmic space"/>
    <property type="evidence" value="ECO:0007669"/>
    <property type="project" value="TreeGrafter"/>
</dbReference>
<evidence type="ECO:0000313" key="6">
    <source>
        <dbReference type="Proteomes" id="UP000305778"/>
    </source>
</evidence>
<feature type="signal peptide" evidence="3">
    <location>
        <begin position="1"/>
        <end position="28"/>
    </location>
</feature>
<reference evidence="5 6" key="1">
    <citation type="submission" date="2019-04" db="EMBL/GenBank/DDBJ databases">
        <title>Streptomyces oryziradicis sp. nov., a novel actinomycete isolated from rhizosphere soil of rice (Oryza sativa L.).</title>
        <authorList>
            <person name="Li C."/>
        </authorList>
    </citation>
    <scope>NUCLEOTIDE SEQUENCE [LARGE SCALE GENOMIC DNA]</scope>
    <source>
        <strain evidence="5 6">NEAU-C40</strain>
    </source>
</reference>
<dbReference type="CDD" id="cd19994">
    <property type="entry name" value="PBP1_ChvE"/>
    <property type="match status" value="1"/>
</dbReference>
<dbReference type="PANTHER" id="PTHR30036:SF1">
    <property type="entry name" value="D-XYLOSE-BINDING PERIPLASMIC PROTEIN"/>
    <property type="match status" value="1"/>
</dbReference>
<dbReference type="InterPro" id="IPR025997">
    <property type="entry name" value="SBP_2_dom"/>
</dbReference>
<dbReference type="AlphaFoldDB" id="A0A4U0SQU1"/>
<comment type="subcellular location">
    <subcellularLocation>
        <location evidence="1">Cell envelope</location>
    </subcellularLocation>
</comment>
<evidence type="ECO:0000259" key="4">
    <source>
        <dbReference type="Pfam" id="PF13407"/>
    </source>
</evidence>
<evidence type="ECO:0000313" key="5">
    <source>
        <dbReference type="EMBL" id="TKA10517.1"/>
    </source>
</evidence>
<evidence type="ECO:0000256" key="1">
    <source>
        <dbReference type="ARBA" id="ARBA00004196"/>
    </source>
</evidence>
<protein>
    <submittedName>
        <fullName evidence="5">Sugar ABC transporter substrate-binding protein</fullName>
    </submittedName>
</protein>
<comment type="caution">
    <text evidence="5">The sequence shown here is derived from an EMBL/GenBank/DDBJ whole genome shotgun (WGS) entry which is preliminary data.</text>
</comment>
<proteinExistence type="predicted"/>
<name>A0A4U0SQU1_9ACTN</name>
<dbReference type="InterPro" id="IPR050555">
    <property type="entry name" value="Bact_Solute-Bind_Prot2"/>
</dbReference>
<keyword evidence="6" id="KW-1185">Reference proteome</keyword>
<dbReference type="PANTHER" id="PTHR30036">
    <property type="entry name" value="D-XYLOSE-BINDING PERIPLASMIC PROTEIN"/>
    <property type="match status" value="1"/>
</dbReference>
<dbReference type="Gene3D" id="3.40.50.2300">
    <property type="match status" value="2"/>
</dbReference>
<keyword evidence="2 3" id="KW-0732">Signal</keyword>
<dbReference type="InterPro" id="IPR028082">
    <property type="entry name" value="Peripla_BP_I"/>
</dbReference>